<dbReference type="RefSeq" id="XP_015965193.1">
    <property type="nucleotide sequence ID" value="XM_016109707.1"/>
</dbReference>
<keyword evidence="1" id="KW-0175">Coiled coil</keyword>
<dbReference type="Proteomes" id="UP000515211">
    <property type="component" value="Chromosome 9"/>
</dbReference>
<reference evidence="4" key="2">
    <citation type="submission" date="2025-08" db="UniProtKB">
        <authorList>
            <consortium name="RefSeq"/>
        </authorList>
    </citation>
    <scope>IDENTIFICATION</scope>
    <source>
        <tissue evidence="4">Whole plant</tissue>
    </source>
</reference>
<feature type="region of interest" description="Disordered" evidence="2">
    <location>
        <begin position="85"/>
        <end position="131"/>
    </location>
</feature>
<protein>
    <submittedName>
        <fullName evidence="4">Uncharacterized protein LOC107488917</fullName>
    </submittedName>
</protein>
<dbReference type="InterPro" id="IPR021109">
    <property type="entry name" value="Peptidase_aspartic_dom_sf"/>
</dbReference>
<dbReference type="CDD" id="cd00303">
    <property type="entry name" value="retropepsin_like"/>
    <property type="match status" value="1"/>
</dbReference>
<name>A0A6P4DFC0_ARADU</name>
<evidence type="ECO:0000256" key="1">
    <source>
        <dbReference type="SAM" id="Coils"/>
    </source>
</evidence>
<dbReference type="KEGG" id="adu:107488917"/>
<dbReference type="PANTHER" id="PTHR33067">
    <property type="entry name" value="RNA-DIRECTED DNA POLYMERASE-RELATED"/>
    <property type="match status" value="1"/>
</dbReference>
<dbReference type="GeneID" id="107488917"/>
<dbReference type="PANTHER" id="PTHR33067:SF9">
    <property type="entry name" value="RNA-DIRECTED DNA POLYMERASE"/>
    <property type="match status" value="1"/>
</dbReference>
<accession>A0A6P4DFC0</accession>
<organism evidence="3 4">
    <name type="scientific">Arachis duranensis</name>
    <name type="common">Wild peanut</name>
    <dbReference type="NCBI Taxonomy" id="130453"/>
    <lineage>
        <taxon>Eukaryota</taxon>
        <taxon>Viridiplantae</taxon>
        <taxon>Streptophyta</taxon>
        <taxon>Embryophyta</taxon>
        <taxon>Tracheophyta</taxon>
        <taxon>Spermatophyta</taxon>
        <taxon>Magnoliopsida</taxon>
        <taxon>eudicotyledons</taxon>
        <taxon>Gunneridae</taxon>
        <taxon>Pentapetalae</taxon>
        <taxon>rosids</taxon>
        <taxon>fabids</taxon>
        <taxon>Fabales</taxon>
        <taxon>Fabaceae</taxon>
        <taxon>Papilionoideae</taxon>
        <taxon>50 kb inversion clade</taxon>
        <taxon>dalbergioids sensu lato</taxon>
        <taxon>Dalbergieae</taxon>
        <taxon>Pterocarpus clade</taxon>
        <taxon>Arachis</taxon>
    </lineage>
</organism>
<proteinExistence type="predicted"/>
<dbReference type="Gene3D" id="2.40.70.10">
    <property type="entry name" value="Acid Proteases"/>
    <property type="match status" value="1"/>
</dbReference>
<sequence>MARMEIMLANHGKEFENMKKIKEKVRGRIKSREEVIKNLKSQVRHLSQQILKSTDSFPSDTEKNSRGEMKKVRWEECKEVTLANEEILEEDTSKPIEHSQGSSQNNMERKEQENGSVQRKESTGKEIQKSYVPRAPFPQRLLGGEKESVNIPFIKTLQQVPTYIKCMKELLNKKGTLKGGQTVTMNKDCSGLIKKDMLLKKKDTGSFHIPYVIGETKIDRGFCDLGGSINVMHLSLMKKLQINELKFTDVIIQLADKTQKQAEGVVENVFVKVGNYFLPTYFVVLDMEESYLHPIILGRPFLATARALIDVEQGELILRIHDAHLTFHVFKPTSESELEPIMRVT</sequence>
<dbReference type="AlphaFoldDB" id="A0A6P4DFC0"/>
<feature type="coiled-coil region" evidence="1">
    <location>
        <begin position="22"/>
        <end position="49"/>
    </location>
</feature>
<feature type="compositionally biased region" description="Basic and acidic residues" evidence="2">
    <location>
        <begin position="107"/>
        <end position="128"/>
    </location>
</feature>
<evidence type="ECO:0000313" key="4">
    <source>
        <dbReference type="RefSeq" id="XP_015965193.1"/>
    </source>
</evidence>
<gene>
    <name evidence="4" type="primary">LOC107488917</name>
</gene>
<evidence type="ECO:0000313" key="3">
    <source>
        <dbReference type="Proteomes" id="UP000515211"/>
    </source>
</evidence>
<evidence type="ECO:0000256" key="2">
    <source>
        <dbReference type="SAM" id="MobiDB-lite"/>
    </source>
</evidence>
<keyword evidence="3" id="KW-1185">Reference proteome</keyword>
<reference evidence="3" key="1">
    <citation type="journal article" date="2016" name="Nat. Genet.">
        <title>The genome sequences of Arachis duranensis and Arachis ipaensis, the diploid ancestors of cultivated peanut.</title>
        <authorList>
            <person name="Bertioli D.J."/>
            <person name="Cannon S.B."/>
            <person name="Froenicke L."/>
            <person name="Huang G."/>
            <person name="Farmer A.D."/>
            <person name="Cannon E.K."/>
            <person name="Liu X."/>
            <person name="Gao D."/>
            <person name="Clevenger J."/>
            <person name="Dash S."/>
            <person name="Ren L."/>
            <person name="Moretzsohn M.C."/>
            <person name="Shirasawa K."/>
            <person name="Huang W."/>
            <person name="Vidigal B."/>
            <person name="Abernathy B."/>
            <person name="Chu Y."/>
            <person name="Niederhuth C.E."/>
            <person name="Umale P."/>
            <person name="Araujo A.C."/>
            <person name="Kozik A."/>
            <person name="Kim K.D."/>
            <person name="Burow M.D."/>
            <person name="Varshney R.K."/>
            <person name="Wang X."/>
            <person name="Zhang X."/>
            <person name="Barkley N."/>
            <person name="Guimaraes P.M."/>
            <person name="Isobe S."/>
            <person name="Guo B."/>
            <person name="Liao B."/>
            <person name="Stalker H.T."/>
            <person name="Schmitz R.J."/>
            <person name="Scheffler B.E."/>
            <person name="Leal-Bertioli S.C."/>
            <person name="Xun X."/>
            <person name="Jackson S.A."/>
            <person name="Michelmore R."/>
            <person name="Ozias-Akins P."/>
        </authorList>
    </citation>
    <scope>NUCLEOTIDE SEQUENCE [LARGE SCALE GENOMIC DNA]</scope>
    <source>
        <strain evidence="3">cv. V14167</strain>
    </source>
</reference>